<evidence type="ECO:0000313" key="4">
    <source>
        <dbReference type="Proteomes" id="UP000239504"/>
    </source>
</evidence>
<dbReference type="InterPro" id="IPR011234">
    <property type="entry name" value="Fumarylacetoacetase-like_C"/>
</dbReference>
<dbReference type="OrthoDB" id="5197601at2"/>
<evidence type="ECO:0000313" key="3">
    <source>
        <dbReference type="EMBL" id="PQA86721.1"/>
    </source>
</evidence>
<keyword evidence="1" id="KW-0479">Metal-binding</keyword>
<dbReference type="InterPro" id="IPR036663">
    <property type="entry name" value="Fumarylacetoacetase_C_sf"/>
</dbReference>
<comment type="caution">
    <text evidence="3">The sequence shown here is derived from an EMBL/GenBank/DDBJ whole genome shotgun (WGS) entry which is preliminary data.</text>
</comment>
<dbReference type="AlphaFoldDB" id="A0A2S7K2K8"/>
<dbReference type="Pfam" id="PF01557">
    <property type="entry name" value="FAA_hydrolase"/>
    <property type="match status" value="1"/>
</dbReference>
<gene>
    <name evidence="3" type="ORF">CW354_14625</name>
</gene>
<feature type="domain" description="Fumarylacetoacetase-like C-terminal" evidence="2">
    <location>
        <begin position="26"/>
        <end position="217"/>
    </location>
</feature>
<sequence length="227" mass="24065">MSYVIDPPKQTAASVSGGGLFPVRRIFCIGRNYAEHVREMGDDPKASPPVFFTKPADAVVPDGAEIPYAQATDNLHYEGELVVALKSGGKDLDPEAARAAIYGYAAGCDLTRRDHQARAKDVGAPWDTAKAFDASAPLGEILPAEKAGDLAGARLQTRVNGETRQDAALQDMIWSVEDIIMTLSRQFELKAGDLIFTGTPEGVGALKHGDAVKITVGPLSLEFGIAA</sequence>
<dbReference type="EMBL" id="PJCH01000011">
    <property type="protein sequence ID" value="PQA86721.1"/>
    <property type="molecule type" value="Genomic_DNA"/>
</dbReference>
<dbReference type="GO" id="GO:0018773">
    <property type="term" value="F:acetylpyruvate hydrolase activity"/>
    <property type="evidence" value="ECO:0007669"/>
    <property type="project" value="TreeGrafter"/>
</dbReference>
<protein>
    <submittedName>
        <fullName evidence="3">Fumarylacetoacetate hydrolase</fullName>
    </submittedName>
</protein>
<organism evidence="3 4">
    <name type="scientific">Hyphococcus luteus</name>
    <dbReference type="NCBI Taxonomy" id="2058213"/>
    <lineage>
        <taxon>Bacteria</taxon>
        <taxon>Pseudomonadati</taxon>
        <taxon>Pseudomonadota</taxon>
        <taxon>Alphaproteobacteria</taxon>
        <taxon>Parvularculales</taxon>
        <taxon>Parvularculaceae</taxon>
        <taxon>Hyphococcus</taxon>
    </lineage>
</organism>
<keyword evidence="4" id="KW-1185">Reference proteome</keyword>
<dbReference type="GO" id="GO:0046872">
    <property type="term" value="F:metal ion binding"/>
    <property type="evidence" value="ECO:0007669"/>
    <property type="project" value="UniProtKB-KW"/>
</dbReference>
<dbReference type="PANTHER" id="PTHR11820">
    <property type="entry name" value="ACYLPYRUVASE"/>
    <property type="match status" value="1"/>
</dbReference>
<dbReference type="RefSeq" id="WP_104830839.1">
    <property type="nucleotide sequence ID" value="NZ_PJCH01000011.1"/>
</dbReference>
<dbReference type="SUPFAM" id="SSF56529">
    <property type="entry name" value="FAH"/>
    <property type="match status" value="1"/>
</dbReference>
<dbReference type="Gene3D" id="3.90.850.10">
    <property type="entry name" value="Fumarylacetoacetase-like, C-terminal domain"/>
    <property type="match status" value="1"/>
</dbReference>
<dbReference type="PANTHER" id="PTHR11820:SF90">
    <property type="entry name" value="FLUTATHIONE S-TRANSFERASE"/>
    <property type="match status" value="1"/>
</dbReference>
<accession>A0A2S7K2K8</accession>
<name>A0A2S7K2K8_9PROT</name>
<evidence type="ECO:0000259" key="2">
    <source>
        <dbReference type="Pfam" id="PF01557"/>
    </source>
</evidence>
<dbReference type="Proteomes" id="UP000239504">
    <property type="component" value="Unassembled WGS sequence"/>
</dbReference>
<evidence type="ECO:0000256" key="1">
    <source>
        <dbReference type="ARBA" id="ARBA00022723"/>
    </source>
</evidence>
<keyword evidence="3" id="KW-0378">Hydrolase</keyword>
<reference evidence="3 4" key="1">
    <citation type="submission" date="2017-12" db="EMBL/GenBank/DDBJ databases">
        <authorList>
            <person name="Hurst M.R.H."/>
        </authorList>
    </citation>
    <scope>NUCLEOTIDE SEQUENCE [LARGE SCALE GENOMIC DNA]</scope>
    <source>
        <strain evidence="3 4">SY-3-19</strain>
    </source>
</reference>
<proteinExistence type="predicted"/>